<reference evidence="1 2" key="1">
    <citation type="submission" date="2016-09" db="EMBL/GenBank/DDBJ databases">
        <authorList>
            <person name="Capua I."/>
            <person name="De Benedictis P."/>
            <person name="Joannis T."/>
            <person name="Lombin L.H."/>
            <person name="Cattoli G."/>
        </authorList>
    </citation>
    <scope>NUCLEOTIDE SEQUENCE [LARGE SCALE GENOMIC DNA]</scope>
    <source>
        <strain evidence="1 2">IMI 309357</strain>
    </source>
</reference>
<keyword evidence="2" id="KW-1185">Reference proteome</keyword>
<gene>
    <name evidence="1" type="ORF">CORC01_06777</name>
</gene>
<accession>A0A1G4B906</accession>
<dbReference type="EMBL" id="MJBS01000052">
    <property type="protein sequence ID" value="OHE97914.1"/>
    <property type="molecule type" value="Genomic_DNA"/>
</dbReference>
<organism evidence="1 2">
    <name type="scientific">Colletotrichum orchidophilum</name>
    <dbReference type="NCBI Taxonomy" id="1209926"/>
    <lineage>
        <taxon>Eukaryota</taxon>
        <taxon>Fungi</taxon>
        <taxon>Dikarya</taxon>
        <taxon>Ascomycota</taxon>
        <taxon>Pezizomycotina</taxon>
        <taxon>Sordariomycetes</taxon>
        <taxon>Hypocreomycetidae</taxon>
        <taxon>Glomerellales</taxon>
        <taxon>Glomerellaceae</taxon>
        <taxon>Colletotrichum</taxon>
    </lineage>
</organism>
<dbReference type="GeneID" id="34559926"/>
<name>A0A1G4B906_9PEZI</name>
<evidence type="ECO:0000313" key="1">
    <source>
        <dbReference type="EMBL" id="OHE97914.1"/>
    </source>
</evidence>
<dbReference type="Proteomes" id="UP000176998">
    <property type="component" value="Unassembled WGS sequence"/>
</dbReference>
<evidence type="ECO:0000313" key="2">
    <source>
        <dbReference type="Proteomes" id="UP000176998"/>
    </source>
</evidence>
<proteinExistence type="predicted"/>
<dbReference type="AlphaFoldDB" id="A0A1G4B906"/>
<sequence>MQVPCCIVKGSRKEQSGSTSRWYLIQVVARFWSLSQSFIPRDYAPWRGCCAGLSLTAATCPCFPAARVPWKRTNTYPGPTKRRYCVARTHTTSPRGDRLPTRLPSTWRLEQRPATRAVRIRTENRKGLTSMASTTLLSNFR</sequence>
<dbReference type="RefSeq" id="XP_022475066.1">
    <property type="nucleotide sequence ID" value="XM_022618416.1"/>
</dbReference>
<comment type="caution">
    <text evidence="1">The sequence shown here is derived from an EMBL/GenBank/DDBJ whole genome shotgun (WGS) entry which is preliminary data.</text>
</comment>
<protein>
    <submittedName>
        <fullName evidence="1">Uncharacterized protein</fullName>
    </submittedName>
</protein>